<keyword evidence="3 4" id="KW-0378">Hydrolase</keyword>
<gene>
    <name evidence="6" type="ORF">CIK66_13855</name>
</gene>
<evidence type="ECO:0000256" key="2">
    <source>
        <dbReference type="ARBA" id="ARBA00005582"/>
    </source>
</evidence>
<evidence type="ECO:0000313" key="6">
    <source>
        <dbReference type="EMBL" id="PCC38392.1"/>
    </source>
</evidence>
<dbReference type="PANTHER" id="PTHR43046:SF14">
    <property type="entry name" value="MUTT_NUDIX FAMILY PROTEIN"/>
    <property type="match status" value="1"/>
</dbReference>
<evidence type="ECO:0000256" key="3">
    <source>
        <dbReference type="ARBA" id="ARBA00022801"/>
    </source>
</evidence>
<dbReference type="InterPro" id="IPR015797">
    <property type="entry name" value="NUDIX_hydrolase-like_dom_sf"/>
</dbReference>
<evidence type="ECO:0000256" key="4">
    <source>
        <dbReference type="RuleBase" id="RU003476"/>
    </source>
</evidence>
<comment type="caution">
    <text evidence="6">The sequence shown here is derived from an EMBL/GenBank/DDBJ whole genome shotgun (WGS) entry which is preliminary data.</text>
</comment>
<dbReference type="PROSITE" id="PS00893">
    <property type="entry name" value="NUDIX_BOX"/>
    <property type="match status" value="1"/>
</dbReference>
<dbReference type="OrthoDB" id="9804442at2"/>
<accession>A0A2A3YF49</accession>
<sequence length="137" mass="14479">MRIRAVAVVVENGHLLVMRRRRGGREYVVLPGGGIESGESPQAACLRELVEETGLQGELGVLLPIPLESGAPALYFVVRTEFAPPVLGGPEADRSDAADVYEPCWIPLDRVDDLALVPEGARAAVQHVGSPPPGGAH</sequence>
<evidence type="ECO:0000313" key="7">
    <source>
        <dbReference type="Proteomes" id="UP000218598"/>
    </source>
</evidence>
<evidence type="ECO:0000256" key="1">
    <source>
        <dbReference type="ARBA" id="ARBA00001946"/>
    </source>
</evidence>
<dbReference type="PANTHER" id="PTHR43046">
    <property type="entry name" value="GDP-MANNOSE MANNOSYL HYDROLASE"/>
    <property type="match status" value="1"/>
</dbReference>
<dbReference type="Proteomes" id="UP000218598">
    <property type="component" value="Unassembled WGS sequence"/>
</dbReference>
<protein>
    <recommendedName>
        <fullName evidence="5">Nudix hydrolase domain-containing protein</fullName>
    </recommendedName>
</protein>
<dbReference type="SUPFAM" id="SSF55811">
    <property type="entry name" value="Nudix"/>
    <property type="match status" value="1"/>
</dbReference>
<feature type="domain" description="Nudix hydrolase" evidence="5">
    <location>
        <begin position="1"/>
        <end position="128"/>
    </location>
</feature>
<evidence type="ECO:0000259" key="5">
    <source>
        <dbReference type="PROSITE" id="PS51462"/>
    </source>
</evidence>
<dbReference type="InterPro" id="IPR020084">
    <property type="entry name" value="NUDIX_hydrolase_CS"/>
</dbReference>
<dbReference type="InterPro" id="IPR000086">
    <property type="entry name" value="NUDIX_hydrolase_dom"/>
</dbReference>
<comment type="cofactor">
    <cofactor evidence="1">
        <name>Mg(2+)</name>
        <dbReference type="ChEBI" id="CHEBI:18420"/>
    </cofactor>
</comment>
<organism evidence="6 7">
    <name type="scientific">Brachybacterium alimentarium</name>
    <dbReference type="NCBI Taxonomy" id="47845"/>
    <lineage>
        <taxon>Bacteria</taxon>
        <taxon>Bacillati</taxon>
        <taxon>Actinomycetota</taxon>
        <taxon>Actinomycetes</taxon>
        <taxon>Micrococcales</taxon>
        <taxon>Dermabacteraceae</taxon>
        <taxon>Brachybacterium</taxon>
    </lineage>
</organism>
<dbReference type="GO" id="GO:0016787">
    <property type="term" value="F:hydrolase activity"/>
    <property type="evidence" value="ECO:0007669"/>
    <property type="project" value="UniProtKB-KW"/>
</dbReference>
<dbReference type="EMBL" id="NRGR01000023">
    <property type="protein sequence ID" value="PCC38392.1"/>
    <property type="molecule type" value="Genomic_DNA"/>
</dbReference>
<dbReference type="AlphaFoldDB" id="A0A2A3YF49"/>
<dbReference type="RefSeq" id="WP_096164833.1">
    <property type="nucleotide sequence ID" value="NZ_JBQCXU010000212.1"/>
</dbReference>
<keyword evidence="7" id="KW-1185">Reference proteome</keyword>
<dbReference type="InterPro" id="IPR020476">
    <property type="entry name" value="Nudix_hydrolase"/>
</dbReference>
<name>A0A2A3YF49_9MICO</name>
<reference evidence="6 7" key="1">
    <citation type="journal article" date="2017" name="Elife">
        <title>Extensive horizontal gene transfer in cheese-associated bacteria.</title>
        <authorList>
            <person name="Bonham K.S."/>
            <person name="Wolfe B.E."/>
            <person name="Dutton R.J."/>
        </authorList>
    </citation>
    <scope>NUCLEOTIDE SEQUENCE [LARGE SCALE GENOMIC DNA]</scope>
    <source>
        <strain evidence="6 7">341_9</strain>
    </source>
</reference>
<dbReference type="Gene3D" id="3.90.79.10">
    <property type="entry name" value="Nucleoside Triphosphate Pyrophosphohydrolase"/>
    <property type="match status" value="1"/>
</dbReference>
<comment type="similarity">
    <text evidence="2 4">Belongs to the Nudix hydrolase family.</text>
</comment>
<dbReference type="PRINTS" id="PR00502">
    <property type="entry name" value="NUDIXFAMILY"/>
</dbReference>
<dbReference type="PROSITE" id="PS51462">
    <property type="entry name" value="NUDIX"/>
    <property type="match status" value="1"/>
</dbReference>
<dbReference type="Pfam" id="PF00293">
    <property type="entry name" value="NUDIX"/>
    <property type="match status" value="1"/>
</dbReference>
<dbReference type="GeneID" id="95327437"/>
<proteinExistence type="inferred from homology"/>